<comment type="similarity">
    <text evidence="1">Belongs to the class-I fumarase family.</text>
</comment>
<organism evidence="8">
    <name type="scientific">marine sediment metagenome</name>
    <dbReference type="NCBI Taxonomy" id="412755"/>
    <lineage>
        <taxon>unclassified sequences</taxon>
        <taxon>metagenomes</taxon>
        <taxon>ecological metagenomes</taxon>
    </lineage>
</organism>
<keyword evidence="6" id="KW-0456">Lyase</keyword>
<dbReference type="Pfam" id="PF05681">
    <property type="entry name" value="Fumerase"/>
    <property type="match status" value="1"/>
</dbReference>
<dbReference type="GO" id="GO:0016829">
    <property type="term" value="F:lyase activity"/>
    <property type="evidence" value="ECO:0007669"/>
    <property type="project" value="UniProtKB-KW"/>
</dbReference>
<evidence type="ECO:0000256" key="1">
    <source>
        <dbReference type="ARBA" id="ARBA00008876"/>
    </source>
</evidence>
<dbReference type="NCBIfam" id="TIGR00722">
    <property type="entry name" value="ttdA_fumA_fumB"/>
    <property type="match status" value="1"/>
</dbReference>
<dbReference type="PANTHER" id="PTHR43351:SF2">
    <property type="entry name" value="L(+)-TARTRATE DEHYDRATASE SUBUNIT BETA-RELATED"/>
    <property type="match status" value="1"/>
</dbReference>
<dbReference type="PANTHER" id="PTHR43351">
    <property type="entry name" value="L(+)-TARTRATE DEHYDRATASE SUBUNIT BETA"/>
    <property type="match status" value="1"/>
</dbReference>
<dbReference type="GO" id="GO:0051539">
    <property type="term" value="F:4 iron, 4 sulfur cluster binding"/>
    <property type="evidence" value="ECO:0007669"/>
    <property type="project" value="UniProtKB-KW"/>
</dbReference>
<feature type="domain" description="Fe-S hydro-lyase tartrate dehydratase alpha-type catalytic" evidence="7">
    <location>
        <begin position="15"/>
        <end position="139"/>
    </location>
</feature>
<gene>
    <name evidence="8" type="ORF">S01H4_51576</name>
</gene>
<evidence type="ECO:0000256" key="4">
    <source>
        <dbReference type="ARBA" id="ARBA00023004"/>
    </source>
</evidence>
<proteinExistence type="inferred from homology"/>
<keyword evidence="5" id="KW-0411">Iron-sulfur</keyword>
<protein>
    <recommendedName>
        <fullName evidence="7">Fe-S hydro-lyase tartrate dehydratase alpha-type catalytic domain-containing protein</fullName>
    </recommendedName>
</protein>
<comment type="caution">
    <text evidence="8">The sequence shown here is derived from an EMBL/GenBank/DDBJ whole genome shotgun (WGS) entry which is preliminary data.</text>
</comment>
<dbReference type="AlphaFoldDB" id="X1C009"/>
<dbReference type="EMBL" id="BART01029383">
    <property type="protein sequence ID" value="GAH00577.1"/>
    <property type="molecule type" value="Genomic_DNA"/>
</dbReference>
<feature type="non-terminal residue" evidence="8">
    <location>
        <position position="140"/>
    </location>
</feature>
<dbReference type="InterPro" id="IPR004646">
    <property type="entry name" value="Fe-S_hydro-lyase_TtdA-typ_cat"/>
</dbReference>
<keyword evidence="3" id="KW-0479">Metal-binding</keyword>
<evidence type="ECO:0000259" key="7">
    <source>
        <dbReference type="Pfam" id="PF05681"/>
    </source>
</evidence>
<accession>X1C009</accession>
<sequence>MDKPVVGGVPGGIDNAEIVAGDRLKIAVMPKGGGAENMSRLAMLLPSDGREGIIDLVVKTVDDAGGNSCPPLIIGVGIGGTAEKAMLLAKKALLRKVAQPNPDPEIAELEKEILAQVNALGIGPMGFGGNTAALAVHAEV</sequence>
<evidence type="ECO:0000256" key="3">
    <source>
        <dbReference type="ARBA" id="ARBA00022723"/>
    </source>
</evidence>
<reference evidence="8" key="1">
    <citation type="journal article" date="2014" name="Front. Microbiol.">
        <title>High frequency of phylogenetically diverse reductive dehalogenase-homologous genes in deep subseafloor sedimentary metagenomes.</title>
        <authorList>
            <person name="Kawai M."/>
            <person name="Futagami T."/>
            <person name="Toyoda A."/>
            <person name="Takaki Y."/>
            <person name="Nishi S."/>
            <person name="Hori S."/>
            <person name="Arai W."/>
            <person name="Tsubouchi T."/>
            <person name="Morono Y."/>
            <person name="Uchiyama I."/>
            <person name="Ito T."/>
            <person name="Fujiyama A."/>
            <person name="Inagaki F."/>
            <person name="Takami H."/>
        </authorList>
    </citation>
    <scope>NUCLEOTIDE SEQUENCE</scope>
    <source>
        <strain evidence="8">Expedition CK06-06</strain>
    </source>
</reference>
<keyword evidence="4" id="KW-0408">Iron</keyword>
<keyword evidence="2" id="KW-0004">4Fe-4S</keyword>
<dbReference type="GO" id="GO:0046872">
    <property type="term" value="F:metal ion binding"/>
    <property type="evidence" value="ECO:0007669"/>
    <property type="project" value="UniProtKB-KW"/>
</dbReference>
<evidence type="ECO:0000256" key="2">
    <source>
        <dbReference type="ARBA" id="ARBA00022485"/>
    </source>
</evidence>
<name>X1C009_9ZZZZ</name>
<evidence type="ECO:0000313" key="8">
    <source>
        <dbReference type="EMBL" id="GAH00577.1"/>
    </source>
</evidence>
<evidence type="ECO:0000256" key="5">
    <source>
        <dbReference type="ARBA" id="ARBA00023014"/>
    </source>
</evidence>
<evidence type="ECO:0000256" key="6">
    <source>
        <dbReference type="ARBA" id="ARBA00023239"/>
    </source>
</evidence>